<proteinExistence type="predicted"/>
<evidence type="ECO:0000313" key="1">
    <source>
        <dbReference type="EMBL" id="KGE15961.1"/>
    </source>
</evidence>
<name>A0A0B8T3X2_9SPHI</name>
<comment type="caution">
    <text evidence="1">The sequence shown here is derived from an EMBL/GenBank/DDBJ whole genome shotgun (WGS) entry which is preliminary data.</text>
</comment>
<dbReference type="Pfam" id="PF04245">
    <property type="entry name" value="NA37"/>
    <property type="match status" value="1"/>
</dbReference>
<dbReference type="Proteomes" id="UP000031802">
    <property type="component" value="Unassembled WGS sequence"/>
</dbReference>
<gene>
    <name evidence="1" type="ORF">DI53_0076</name>
</gene>
<evidence type="ECO:0000313" key="2">
    <source>
        <dbReference type="Proteomes" id="UP000031802"/>
    </source>
</evidence>
<dbReference type="PATRIC" id="fig|1229276.3.peg.82"/>
<evidence type="ECO:0008006" key="3">
    <source>
        <dbReference type="Google" id="ProtNLM"/>
    </source>
</evidence>
<accession>A0A0B8T3X2</accession>
<dbReference type="AlphaFoldDB" id="A0A0B8T3X2"/>
<organism evidence="1 2">
    <name type="scientific">Sphingobacterium deserti</name>
    <dbReference type="NCBI Taxonomy" id="1229276"/>
    <lineage>
        <taxon>Bacteria</taxon>
        <taxon>Pseudomonadati</taxon>
        <taxon>Bacteroidota</taxon>
        <taxon>Sphingobacteriia</taxon>
        <taxon>Sphingobacteriales</taxon>
        <taxon>Sphingobacteriaceae</taxon>
        <taxon>Sphingobacterium</taxon>
    </lineage>
</organism>
<protein>
    <recommendedName>
        <fullName evidence="3">Nucleoid-associated protein</fullName>
    </recommendedName>
</protein>
<dbReference type="InterPro" id="IPR007358">
    <property type="entry name" value="Nucleoid_associated_NdpA"/>
</dbReference>
<dbReference type="STRING" id="1229276.DI53_0076"/>
<dbReference type="GO" id="GO:0009295">
    <property type="term" value="C:nucleoid"/>
    <property type="evidence" value="ECO:0007669"/>
    <property type="project" value="InterPro"/>
</dbReference>
<dbReference type="eggNOG" id="COG3081">
    <property type="taxonomic scope" value="Bacteria"/>
</dbReference>
<sequence length="353" mass="41738">MFFHQDATFDKLSIHRVGNKAQDEFYFLSDNPIDLSQDEILPDLLMQYFMKPFGKANEVYRFYHPNDDLQLNEVYYFTKQYFDEKIAFHDMSQQLAKHLYEVSEHPKIKGGELYIVALKNVQMEGEDHDAIGIFKSENKEAYLKVYPNAEGFDLDYEQEAININKLDKGVVIVKVEEEEGYKVLVVDQTNQSEAVYWKDDFLKVRTRNDNYQQTGNIMKVYKKFVNEKLDETFELESADKIDLLNRSMNYFKTKETFDQSEFEEEVIANPDAAALFKSYQQNFEEEFDTSFQSSFEIATPAVKKMASSYKSVVKLDKNFHIYIHGKRDYLETGFDEERGLHYYKLYFENETQS</sequence>
<dbReference type="OrthoDB" id="9153118at2"/>
<dbReference type="RefSeq" id="WP_037494157.1">
    <property type="nucleotide sequence ID" value="NZ_JJMU01000002.1"/>
</dbReference>
<reference evidence="1 2" key="2">
    <citation type="journal article" date="2015" name="PLoS ONE">
        <title>Whole-Genome Optical Mapping and Finished Genome Sequence of Sphingobacterium deserti sp. nov., a New Species Isolated from the Western Desert of China.</title>
        <authorList>
            <person name="Teng C."/>
            <person name="Zhou Z."/>
            <person name="Molnar I."/>
            <person name="Li X."/>
            <person name="Tang R."/>
            <person name="Chen M."/>
            <person name="Wang L."/>
            <person name="Su S."/>
            <person name="Zhang W."/>
            <person name="Lin M."/>
        </authorList>
    </citation>
    <scope>NUCLEOTIDE SEQUENCE [LARGE SCALE GENOMIC DNA]</scope>
    <source>
        <strain evidence="2">ACCC05744</strain>
    </source>
</reference>
<keyword evidence="2" id="KW-1185">Reference proteome</keyword>
<dbReference type="EMBL" id="JJMU01000002">
    <property type="protein sequence ID" value="KGE15961.1"/>
    <property type="molecule type" value="Genomic_DNA"/>
</dbReference>
<reference evidence="2" key="1">
    <citation type="submission" date="2014-04" db="EMBL/GenBank/DDBJ databases">
        <title>Whole-Genome optical mapping and complete genome sequence of Sphingobacterium deserti sp. nov., a new spaces isolated from desert in the west of China.</title>
        <authorList>
            <person name="Teng C."/>
            <person name="Zhou Z."/>
            <person name="Li X."/>
            <person name="Chen M."/>
            <person name="Lin M."/>
            <person name="Wang L."/>
            <person name="Su S."/>
            <person name="Zhang C."/>
            <person name="Zhang W."/>
        </authorList>
    </citation>
    <scope>NUCLEOTIDE SEQUENCE [LARGE SCALE GENOMIC DNA]</scope>
    <source>
        <strain evidence="2">ACCC05744</strain>
    </source>
</reference>